<keyword evidence="4 5" id="KW-0143">Chaperone</keyword>
<dbReference type="InterPro" id="IPR009000">
    <property type="entry name" value="Transl_B-barrel_sf"/>
</dbReference>
<organism evidence="8 9">
    <name type="scientific">Paenibacillus sabuli</name>
    <dbReference type="NCBI Taxonomy" id="2772509"/>
    <lineage>
        <taxon>Bacteria</taxon>
        <taxon>Bacillati</taxon>
        <taxon>Bacillota</taxon>
        <taxon>Bacilli</taxon>
        <taxon>Bacillales</taxon>
        <taxon>Paenibacillaceae</taxon>
        <taxon>Paenibacillus</taxon>
    </lineage>
</organism>
<dbReference type="NCBIfam" id="TIGR02273">
    <property type="entry name" value="16S_RimM"/>
    <property type="match status" value="1"/>
</dbReference>
<dbReference type="SUPFAM" id="SSF50447">
    <property type="entry name" value="Translation proteins"/>
    <property type="match status" value="1"/>
</dbReference>
<proteinExistence type="inferred from homology"/>
<dbReference type="InterPro" id="IPR011033">
    <property type="entry name" value="PRC_barrel-like_sf"/>
</dbReference>
<evidence type="ECO:0000256" key="1">
    <source>
        <dbReference type="ARBA" id="ARBA00022490"/>
    </source>
</evidence>
<dbReference type="InterPro" id="IPR011961">
    <property type="entry name" value="RimM"/>
</dbReference>
<dbReference type="GO" id="GO:0005737">
    <property type="term" value="C:cytoplasm"/>
    <property type="evidence" value="ECO:0007669"/>
    <property type="project" value="UniProtKB-SubCell"/>
</dbReference>
<comment type="subunit">
    <text evidence="5">Binds ribosomal protein uS19.</text>
</comment>
<evidence type="ECO:0000256" key="4">
    <source>
        <dbReference type="ARBA" id="ARBA00023186"/>
    </source>
</evidence>
<dbReference type="GO" id="GO:0042274">
    <property type="term" value="P:ribosomal small subunit biogenesis"/>
    <property type="evidence" value="ECO:0007669"/>
    <property type="project" value="UniProtKB-UniRule"/>
</dbReference>
<keyword evidence="3 5" id="KW-0698">rRNA processing</keyword>
<evidence type="ECO:0000256" key="3">
    <source>
        <dbReference type="ARBA" id="ARBA00022552"/>
    </source>
</evidence>
<dbReference type="PANTHER" id="PTHR33692">
    <property type="entry name" value="RIBOSOME MATURATION FACTOR RIMM"/>
    <property type="match status" value="1"/>
</dbReference>
<dbReference type="Pfam" id="PF05239">
    <property type="entry name" value="PRC"/>
    <property type="match status" value="1"/>
</dbReference>
<feature type="domain" description="RimM N-terminal" evidence="6">
    <location>
        <begin position="8"/>
        <end position="92"/>
    </location>
</feature>
<dbReference type="Proteomes" id="UP000621560">
    <property type="component" value="Unassembled WGS sequence"/>
</dbReference>
<protein>
    <recommendedName>
        <fullName evidence="5">Ribosome maturation factor RimM</fullName>
    </recommendedName>
</protein>
<keyword evidence="9" id="KW-1185">Reference proteome</keyword>
<dbReference type="GO" id="GO:0005840">
    <property type="term" value="C:ribosome"/>
    <property type="evidence" value="ECO:0007669"/>
    <property type="project" value="InterPro"/>
</dbReference>
<dbReference type="Gene3D" id="2.40.30.60">
    <property type="entry name" value="RimM"/>
    <property type="match status" value="1"/>
</dbReference>
<dbReference type="PANTHER" id="PTHR33692:SF1">
    <property type="entry name" value="RIBOSOME MATURATION FACTOR RIMM"/>
    <property type="match status" value="1"/>
</dbReference>
<dbReference type="InterPro" id="IPR036976">
    <property type="entry name" value="RimM_N_sf"/>
</dbReference>
<dbReference type="EMBL" id="JACXIZ010000021">
    <property type="protein sequence ID" value="MBD2846111.1"/>
    <property type="molecule type" value="Genomic_DNA"/>
</dbReference>
<evidence type="ECO:0000256" key="5">
    <source>
        <dbReference type="HAMAP-Rule" id="MF_00014"/>
    </source>
</evidence>
<comment type="domain">
    <text evidence="5">The PRC barrel domain binds ribosomal protein uS19.</text>
</comment>
<dbReference type="InterPro" id="IPR002676">
    <property type="entry name" value="RimM_N"/>
</dbReference>
<dbReference type="GO" id="GO:0043022">
    <property type="term" value="F:ribosome binding"/>
    <property type="evidence" value="ECO:0007669"/>
    <property type="project" value="InterPro"/>
</dbReference>
<name>A0A927BUH1_9BACL</name>
<keyword evidence="1 5" id="KW-0963">Cytoplasm</keyword>
<dbReference type="Pfam" id="PF01782">
    <property type="entry name" value="RimM"/>
    <property type="match status" value="1"/>
</dbReference>
<comment type="subcellular location">
    <subcellularLocation>
        <location evidence="5">Cytoplasm</location>
    </subcellularLocation>
</comment>
<comment type="similarity">
    <text evidence="5">Belongs to the RimM family.</text>
</comment>
<dbReference type="RefSeq" id="WP_190918270.1">
    <property type="nucleotide sequence ID" value="NZ_JACXIZ010000021.1"/>
</dbReference>
<evidence type="ECO:0000256" key="2">
    <source>
        <dbReference type="ARBA" id="ARBA00022517"/>
    </source>
</evidence>
<comment type="caution">
    <text evidence="8">The sequence shown here is derived from an EMBL/GenBank/DDBJ whole genome shotgun (WGS) entry which is preliminary data.</text>
</comment>
<dbReference type="Gene3D" id="2.30.30.240">
    <property type="entry name" value="PRC-barrel domain"/>
    <property type="match status" value="1"/>
</dbReference>
<dbReference type="HAMAP" id="MF_00014">
    <property type="entry name" value="Ribosome_mat_RimM"/>
    <property type="match status" value="1"/>
</dbReference>
<comment type="function">
    <text evidence="5">An accessory protein needed during the final step in the assembly of 30S ribosomal subunit, possibly for assembly of the head region. Essential for efficient processing of 16S rRNA. May be needed both before and after RbfA during the maturation of 16S rRNA. It has affinity for free ribosomal 30S subunits but not for 70S ribosomes.</text>
</comment>
<evidence type="ECO:0000313" key="9">
    <source>
        <dbReference type="Proteomes" id="UP000621560"/>
    </source>
</evidence>
<keyword evidence="2 5" id="KW-0690">Ribosome biogenesis</keyword>
<feature type="domain" description="PRC-barrel" evidence="7">
    <location>
        <begin position="99"/>
        <end position="171"/>
    </location>
</feature>
<evidence type="ECO:0000313" key="8">
    <source>
        <dbReference type="EMBL" id="MBD2846111.1"/>
    </source>
</evidence>
<accession>A0A927BUH1</accession>
<dbReference type="SUPFAM" id="SSF50346">
    <property type="entry name" value="PRC-barrel domain"/>
    <property type="match status" value="1"/>
</dbReference>
<reference evidence="8" key="1">
    <citation type="submission" date="2020-09" db="EMBL/GenBank/DDBJ databases">
        <title>A novel bacterium of genus Paenibacillus, isolated from South China Sea.</title>
        <authorList>
            <person name="Huang H."/>
            <person name="Mo K."/>
            <person name="Hu Y."/>
        </authorList>
    </citation>
    <scope>NUCLEOTIDE SEQUENCE</scope>
    <source>
        <strain evidence="8">IB182496</strain>
    </source>
</reference>
<dbReference type="GO" id="GO:0006364">
    <property type="term" value="P:rRNA processing"/>
    <property type="evidence" value="ECO:0007669"/>
    <property type="project" value="UniProtKB-UniRule"/>
</dbReference>
<evidence type="ECO:0000259" key="7">
    <source>
        <dbReference type="Pfam" id="PF05239"/>
    </source>
</evidence>
<gene>
    <name evidence="5 8" type="primary">rimM</name>
    <name evidence="8" type="ORF">IDH44_12975</name>
</gene>
<sequence>MTDQWLNVGKLVNTHGLRGEIKVLPQTDFPDVRFAKGSRLTLLRPDGADSREVEVAGAREVKGMYVVKLKGIETINEIESCKGWDVKVPAEQRVELEDGEYYHRDIIGSEVVTEGGELLGTIGEILQPGANDVWSVSRPGEKPLLLPVIDEVVLGVDIAAKRVTVRLMEGMV</sequence>
<dbReference type="InterPro" id="IPR027275">
    <property type="entry name" value="PRC-brl_dom"/>
</dbReference>
<dbReference type="AlphaFoldDB" id="A0A927BUH1"/>
<evidence type="ECO:0000259" key="6">
    <source>
        <dbReference type="Pfam" id="PF01782"/>
    </source>
</evidence>